<dbReference type="GO" id="GO:0003899">
    <property type="term" value="F:DNA-directed RNA polymerase activity"/>
    <property type="evidence" value="ECO:0007669"/>
    <property type="project" value="InterPro"/>
</dbReference>
<dbReference type="InterPro" id="IPR025054">
    <property type="entry name" value="DUF3991"/>
</dbReference>
<dbReference type="Gene3D" id="3.40.1360.10">
    <property type="match status" value="1"/>
</dbReference>
<evidence type="ECO:0000259" key="1">
    <source>
        <dbReference type="Pfam" id="PF01807"/>
    </source>
</evidence>
<dbReference type="InterPro" id="IPR036977">
    <property type="entry name" value="DNA_primase_Znf_CHC2"/>
</dbReference>
<feature type="domain" description="DUF3991" evidence="2">
    <location>
        <begin position="112"/>
        <end position="192"/>
    </location>
</feature>
<reference evidence="4" key="1">
    <citation type="submission" date="2017-02" db="EMBL/GenBank/DDBJ databases">
        <authorList>
            <person name="Dridi B."/>
        </authorList>
    </citation>
    <scope>NUCLEOTIDE SEQUENCE [LARGE SCALE GENOMIC DNA]</scope>
    <source>
        <strain evidence="4">bH819</strain>
    </source>
</reference>
<organism evidence="3 4">
    <name type="scientific">Vagococcus fluvialis bH819</name>
    <dbReference type="NCBI Taxonomy" id="1255619"/>
    <lineage>
        <taxon>Bacteria</taxon>
        <taxon>Bacillati</taxon>
        <taxon>Bacillota</taxon>
        <taxon>Bacilli</taxon>
        <taxon>Lactobacillales</taxon>
        <taxon>Enterococcaceae</taxon>
        <taxon>Vagococcus</taxon>
    </lineage>
</organism>
<dbReference type="GO" id="GO:0008270">
    <property type="term" value="F:zinc ion binding"/>
    <property type="evidence" value="ECO:0007669"/>
    <property type="project" value="InterPro"/>
</dbReference>
<keyword evidence="4" id="KW-1185">Reference proteome</keyword>
<dbReference type="GO" id="GO:0003677">
    <property type="term" value="F:DNA binding"/>
    <property type="evidence" value="ECO:0007669"/>
    <property type="project" value="InterPro"/>
</dbReference>
<dbReference type="Pfam" id="PF01807">
    <property type="entry name" value="Zn_ribbon_DnaG"/>
    <property type="match status" value="1"/>
</dbReference>
<dbReference type="AlphaFoldDB" id="A0A1X6WTW7"/>
<sequence length="336" mass="39094">MATLVDKLKKINIVDFCEENGINIKQDSKDYFRLVENDSCVVNQRKNVFSWNSRSKSGDIIDFVQAYYECDFKEAKQKLLEKEYEPHVYVEREKKDFAYDSTKERPVNEARNYLVNERNINPKIVDPLVEKGLIRQDDRKNVLFCWADSEKIVGVTEQGTSKFFDKKSEEMKSWKKIQADGKEDFGFNVKVGKPDNVYFFESEIDKLSYMTLYPQKMNNAHFISMNGVKPQTVVNVLNENYSQTGEIPKSVTICTDNDKAGRNFFDEYFKDKGIGVRGTENYVEFKKDLPKKEGADWNDVLRTKIKSKVMSLSKKDLSMIIPKNINEAPKKQLEMS</sequence>
<evidence type="ECO:0000313" key="4">
    <source>
        <dbReference type="Proteomes" id="UP000195918"/>
    </source>
</evidence>
<evidence type="ECO:0000259" key="2">
    <source>
        <dbReference type="Pfam" id="PF13154"/>
    </source>
</evidence>
<gene>
    <name evidence="3" type="ORF">FM121_13290</name>
</gene>
<dbReference type="Gene3D" id="3.90.580.10">
    <property type="entry name" value="Zinc finger, CHC2-type domain"/>
    <property type="match status" value="1"/>
</dbReference>
<dbReference type="EMBL" id="FWFD01000019">
    <property type="protein sequence ID" value="SLM87066.1"/>
    <property type="molecule type" value="Genomic_DNA"/>
</dbReference>
<dbReference type="OrthoDB" id="9803716at2"/>
<dbReference type="Pfam" id="PF13154">
    <property type="entry name" value="DUF3991"/>
    <property type="match status" value="1"/>
</dbReference>
<protein>
    <submittedName>
        <fullName evidence="3">LtrC-like protein</fullName>
    </submittedName>
</protein>
<feature type="domain" description="Zinc finger CHC2-type" evidence="1">
    <location>
        <begin position="5"/>
        <end position="82"/>
    </location>
</feature>
<dbReference type="Proteomes" id="UP000195918">
    <property type="component" value="Unassembled WGS sequence"/>
</dbReference>
<dbReference type="InterPro" id="IPR002694">
    <property type="entry name" value="Znf_CHC2"/>
</dbReference>
<proteinExistence type="predicted"/>
<dbReference type="SUPFAM" id="SSF57783">
    <property type="entry name" value="Zinc beta-ribbon"/>
    <property type="match status" value="1"/>
</dbReference>
<accession>A0A1X6WTW7</accession>
<dbReference type="GO" id="GO:0006260">
    <property type="term" value="P:DNA replication"/>
    <property type="evidence" value="ECO:0007669"/>
    <property type="project" value="InterPro"/>
</dbReference>
<evidence type="ECO:0000313" key="3">
    <source>
        <dbReference type="EMBL" id="SLM87066.1"/>
    </source>
</evidence>
<dbReference type="RefSeq" id="WP_086952686.1">
    <property type="nucleotide sequence ID" value="NZ_FWFD01000019.1"/>
</dbReference>
<name>A0A1X6WTW7_9ENTE</name>
<dbReference type="Pfam" id="PF13155">
    <property type="entry name" value="Toprim_2"/>
    <property type="match status" value="1"/>
</dbReference>